<feature type="transmembrane region" description="Helical" evidence="7">
    <location>
        <begin position="156"/>
        <end position="174"/>
    </location>
</feature>
<reference key="1">
    <citation type="journal article" date="2007" name="Nature">
        <title>The medaka draft genome and insights into vertebrate genome evolution.</title>
        <authorList>
            <person name="Kasahara M."/>
            <person name="Naruse K."/>
            <person name="Sasaki S."/>
            <person name="Nakatani Y."/>
            <person name="Qu W."/>
            <person name="Ahsan B."/>
            <person name="Yamada T."/>
            <person name="Nagayasu Y."/>
            <person name="Doi K."/>
            <person name="Kasai Y."/>
            <person name="Jindo T."/>
            <person name="Kobayashi D."/>
            <person name="Shimada A."/>
            <person name="Toyoda A."/>
            <person name="Kuroki Y."/>
            <person name="Fujiyama A."/>
            <person name="Sasaki T."/>
            <person name="Shimizu A."/>
            <person name="Asakawa S."/>
            <person name="Shimizu N."/>
            <person name="Hashimoto S."/>
            <person name="Yang J."/>
            <person name="Lee Y."/>
            <person name="Matsushima K."/>
            <person name="Sugano S."/>
            <person name="Sakaizumi M."/>
            <person name="Narita T."/>
            <person name="Ohishi K."/>
            <person name="Haga S."/>
            <person name="Ohta F."/>
            <person name="Nomoto H."/>
            <person name="Nogata K."/>
            <person name="Morishita T."/>
            <person name="Endo T."/>
            <person name="Shin-I T."/>
            <person name="Takeda H."/>
            <person name="Morishita S."/>
            <person name="Kohara Y."/>
        </authorList>
    </citation>
    <scope>NUCLEOTIDE SEQUENCE [LARGE SCALE GENOMIC DNA]</scope>
    <source>
        <strain>Hd-rR</strain>
    </source>
</reference>
<reference evidence="8 9" key="2">
    <citation type="submission" date="2017-04" db="EMBL/GenBank/DDBJ databases">
        <title>CpG methylation of centromeres and impact of large insertions on vertebrate speciation.</title>
        <authorList>
            <person name="Ichikawa K."/>
            <person name="Yoshimura J."/>
            <person name="Morishita S."/>
        </authorList>
    </citation>
    <scope>NUCLEOTIDE SEQUENCE</scope>
    <source>
        <strain evidence="8 9">HNI</strain>
    </source>
</reference>
<evidence type="ECO:0000256" key="1">
    <source>
        <dbReference type="ARBA" id="ARBA00004141"/>
    </source>
</evidence>
<dbReference type="Ensembl" id="ENSORLT00020007618.1">
    <property type="protein sequence ID" value="ENSORLP00020004652.1"/>
    <property type="gene ID" value="ENSORLG00020005439.1"/>
</dbReference>
<evidence type="ECO:0000256" key="7">
    <source>
        <dbReference type="SAM" id="Phobius"/>
    </source>
</evidence>
<sequence length="184" mass="20524">MFNENRSRGVVRQPRCREGSHQPPGEERTGTSLSPRGRAAWFRPSAVPARSHLAEAPARAAMAGADGSAFFRRTSLFWMVTVSLSVAYFTLMVFAPEKIPLQSLGVFGSFCRHLVDNYAGLMHKGWWAAFAIHVFEAIVSLRVCSNKGISNSGVRCLWFVQTFLFGFASLGLLLKYNPQRPKQR</sequence>
<dbReference type="InterPro" id="IPR028110">
    <property type="entry name" value="TMEM254"/>
</dbReference>
<feature type="transmembrane region" description="Helical" evidence="7">
    <location>
        <begin position="76"/>
        <end position="95"/>
    </location>
</feature>
<keyword evidence="2 7" id="KW-0812">Transmembrane</keyword>
<keyword evidence="3 7" id="KW-1133">Transmembrane helix</keyword>
<dbReference type="Pfam" id="PF14934">
    <property type="entry name" value="TMEM254"/>
    <property type="match status" value="1"/>
</dbReference>
<dbReference type="GO" id="GO:0016020">
    <property type="term" value="C:membrane"/>
    <property type="evidence" value="ECO:0007669"/>
    <property type="project" value="UniProtKB-SubCell"/>
</dbReference>
<evidence type="ECO:0000256" key="2">
    <source>
        <dbReference type="ARBA" id="ARBA00022692"/>
    </source>
</evidence>
<evidence type="ECO:0000313" key="8">
    <source>
        <dbReference type="Ensembl" id="ENSORLP00020004652.1"/>
    </source>
</evidence>
<proteinExistence type="predicted"/>
<name>A0A3P9K8F8_ORYLA</name>
<evidence type="ECO:0000256" key="3">
    <source>
        <dbReference type="ARBA" id="ARBA00022989"/>
    </source>
</evidence>
<dbReference type="Proteomes" id="UP000265180">
    <property type="component" value="Chromosome 15"/>
</dbReference>
<feature type="region of interest" description="Disordered" evidence="6">
    <location>
        <begin position="1"/>
        <end position="36"/>
    </location>
</feature>
<comment type="subcellular location">
    <subcellularLocation>
        <location evidence="1">Membrane</location>
        <topology evidence="1">Multi-pass membrane protein</topology>
    </subcellularLocation>
</comment>
<keyword evidence="4 7" id="KW-0472">Membrane</keyword>
<evidence type="ECO:0000256" key="6">
    <source>
        <dbReference type="SAM" id="MobiDB-lite"/>
    </source>
</evidence>
<protein>
    <recommendedName>
        <fullName evidence="5">Transmembrane protein 254</fullName>
    </recommendedName>
</protein>
<evidence type="ECO:0000313" key="9">
    <source>
        <dbReference type="Proteomes" id="UP000265180"/>
    </source>
</evidence>
<accession>A0A3P9K8F8</accession>
<reference evidence="8" key="4">
    <citation type="submission" date="2025-09" db="UniProtKB">
        <authorList>
            <consortium name="Ensembl"/>
        </authorList>
    </citation>
    <scope>IDENTIFICATION</scope>
    <source>
        <strain evidence="8">HNI</strain>
    </source>
</reference>
<dbReference type="PANTHER" id="PTHR34104">
    <property type="entry name" value="TRANSMEMBRANE PROTEIN 254"/>
    <property type="match status" value="1"/>
</dbReference>
<dbReference type="PANTHER" id="PTHR34104:SF3">
    <property type="entry name" value="TRANSMEMBRANE PROTEIN 254"/>
    <property type="match status" value="1"/>
</dbReference>
<evidence type="ECO:0000256" key="4">
    <source>
        <dbReference type="ARBA" id="ARBA00023136"/>
    </source>
</evidence>
<dbReference type="AlphaFoldDB" id="A0A3P9K8F8"/>
<feature type="compositionally biased region" description="Basic and acidic residues" evidence="6">
    <location>
        <begin position="15"/>
        <end position="29"/>
    </location>
</feature>
<evidence type="ECO:0000256" key="5">
    <source>
        <dbReference type="ARBA" id="ARBA00034834"/>
    </source>
</evidence>
<reference evidence="8" key="3">
    <citation type="submission" date="2025-08" db="UniProtKB">
        <authorList>
            <consortium name="Ensembl"/>
        </authorList>
    </citation>
    <scope>IDENTIFICATION</scope>
    <source>
        <strain evidence="8">HNI</strain>
    </source>
</reference>
<organism evidence="8 9">
    <name type="scientific">Oryzias latipes</name>
    <name type="common">Japanese rice fish</name>
    <name type="synonym">Japanese killifish</name>
    <dbReference type="NCBI Taxonomy" id="8090"/>
    <lineage>
        <taxon>Eukaryota</taxon>
        <taxon>Metazoa</taxon>
        <taxon>Chordata</taxon>
        <taxon>Craniata</taxon>
        <taxon>Vertebrata</taxon>
        <taxon>Euteleostomi</taxon>
        <taxon>Actinopterygii</taxon>
        <taxon>Neopterygii</taxon>
        <taxon>Teleostei</taxon>
        <taxon>Neoteleostei</taxon>
        <taxon>Acanthomorphata</taxon>
        <taxon>Ovalentaria</taxon>
        <taxon>Atherinomorphae</taxon>
        <taxon>Beloniformes</taxon>
        <taxon>Adrianichthyidae</taxon>
        <taxon>Oryziinae</taxon>
        <taxon>Oryzias</taxon>
    </lineage>
</organism>